<dbReference type="RefSeq" id="WP_344475282.1">
    <property type="nucleotide sequence ID" value="NZ_BAAASB010000005.1"/>
</dbReference>
<comment type="caution">
    <text evidence="2">The sequence shown here is derived from an EMBL/GenBank/DDBJ whole genome shotgun (WGS) entry which is preliminary data.</text>
</comment>
<dbReference type="Proteomes" id="UP001596160">
    <property type="component" value="Unassembled WGS sequence"/>
</dbReference>
<dbReference type="SMART" id="SM00530">
    <property type="entry name" value="HTH_XRE"/>
    <property type="match status" value="1"/>
</dbReference>
<dbReference type="InterPro" id="IPR010982">
    <property type="entry name" value="Lambda_DNA-bd_dom_sf"/>
</dbReference>
<dbReference type="CDD" id="cd00093">
    <property type="entry name" value="HTH_XRE"/>
    <property type="match status" value="1"/>
</dbReference>
<sequence>MSETHRIIGMEGSLRRELGAHLRASRERIGPQDVGLSGGGRRRAPGLRREEVAALAGVSVAWYTWLEQGRVATSRQVVDAVCRALRMEPDAHRHALALAGFLPVAPPAGPGPDGVGPETLRLIHGWGTAPALILDERLDILAANAAHRRLWGDPEDLPEERRNLLLQLASGPPGDYRLVDGEPLLRGLYEQFRTAAGHVPDDPRASDITRLLHRARPDAADRWQCRTVANFPPTTVEARASDGVPGGTDVLRLTFSLLRPVAEAGVLLLVQTPADPAAQELLDRLARDRPILG</sequence>
<evidence type="ECO:0000313" key="3">
    <source>
        <dbReference type="Proteomes" id="UP001596160"/>
    </source>
</evidence>
<dbReference type="Gene3D" id="1.10.260.40">
    <property type="entry name" value="lambda repressor-like DNA-binding domains"/>
    <property type="match status" value="1"/>
</dbReference>
<dbReference type="EMBL" id="JBHSKP010000003">
    <property type="protein sequence ID" value="MFC5151425.1"/>
    <property type="molecule type" value="Genomic_DNA"/>
</dbReference>
<proteinExistence type="predicted"/>
<dbReference type="PANTHER" id="PTHR35010">
    <property type="entry name" value="BLL4672 PROTEIN-RELATED"/>
    <property type="match status" value="1"/>
</dbReference>
<dbReference type="Pfam" id="PF13560">
    <property type="entry name" value="HTH_31"/>
    <property type="match status" value="1"/>
</dbReference>
<gene>
    <name evidence="2" type="ORF">ACFPRH_06755</name>
</gene>
<dbReference type="InterPro" id="IPR001387">
    <property type="entry name" value="Cro/C1-type_HTH"/>
</dbReference>
<evidence type="ECO:0000259" key="1">
    <source>
        <dbReference type="SMART" id="SM00530"/>
    </source>
</evidence>
<accession>A0ABW0AFL8</accession>
<protein>
    <submittedName>
        <fullName evidence="2">Helix-turn-helix domain-containing protein</fullName>
    </submittedName>
</protein>
<keyword evidence="3" id="KW-1185">Reference proteome</keyword>
<name>A0ABW0AFL8_9ACTN</name>
<evidence type="ECO:0000313" key="2">
    <source>
        <dbReference type="EMBL" id="MFC5151425.1"/>
    </source>
</evidence>
<dbReference type="Gene3D" id="3.30.450.180">
    <property type="match status" value="1"/>
</dbReference>
<organism evidence="2 3">
    <name type="scientific">Streptomyces amakusaensis</name>
    <dbReference type="NCBI Taxonomy" id="67271"/>
    <lineage>
        <taxon>Bacteria</taxon>
        <taxon>Bacillati</taxon>
        <taxon>Actinomycetota</taxon>
        <taxon>Actinomycetes</taxon>
        <taxon>Kitasatosporales</taxon>
        <taxon>Streptomycetaceae</taxon>
        <taxon>Streptomyces</taxon>
    </lineage>
</organism>
<dbReference type="SUPFAM" id="SSF47413">
    <property type="entry name" value="lambda repressor-like DNA-binding domains"/>
    <property type="match status" value="1"/>
</dbReference>
<reference evidence="3" key="1">
    <citation type="journal article" date="2019" name="Int. J. Syst. Evol. Microbiol.">
        <title>The Global Catalogue of Microorganisms (GCM) 10K type strain sequencing project: providing services to taxonomists for standard genome sequencing and annotation.</title>
        <authorList>
            <consortium name="The Broad Institute Genomics Platform"/>
            <consortium name="The Broad Institute Genome Sequencing Center for Infectious Disease"/>
            <person name="Wu L."/>
            <person name="Ma J."/>
        </authorList>
    </citation>
    <scope>NUCLEOTIDE SEQUENCE [LARGE SCALE GENOMIC DNA]</scope>
    <source>
        <strain evidence="3">PCU 266</strain>
    </source>
</reference>
<dbReference type="InterPro" id="IPR041413">
    <property type="entry name" value="MLTR_LBD"/>
</dbReference>
<feature type="domain" description="HTH cro/C1-type" evidence="1">
    <location>
        <begin position="21"/>
        <end position="92"/>
    </location>
</feature>
<dbReference type="Pfam" id="PF17765">
    <property type="entry name" value="MLTR_LBD"/>
    <property type="match status" value="1"/>
</dbReference>